<accession>A0A5D2DIX3</accession>
<keyword evidence="2" id="KW-1185">Reference proteome</keyword>
<organism evidence="1 2">
    <name type="scientific">Gossypium darwinii</name>
    <name type="common">Darwin's cotton</name>
    <name type="synonym">Gossypium barbadense var. darwinii</name>
    <dbReference type="NCBI Taxonomy" id="34276"/>
    <lineage>
        <taxon>Eukaryota</taxon>
        <taxon>Viridiplantae</taxon>
        <taxon>Streptophyta</taxon>
        <taxon>Embryophyta</taxon>
        <taxon>Tracheophyta</taxon>
        <taxon>Spermatophyta</taxon>
        <taxon>Magnoliopsida</taxon>
        <taxon>eudicotyledons</taxon>
        <taxon>Gunneridae</taxon>
        <taxon>Pentapetalae</taxon>
        <taxon>rosids</taxon>
        <taxon>malvids</taxon>
        <taxon>Malvales</taxon>
        <taxon>Malvaceae</taxon>
        <taxon>Malvoideae</taxon>
        <taxon>Gossypium</taxon>
    </lineage>
</organism>
<dbReference type="PANTHER" id="PTHR47531:SF2">
    <property type="entry name" value="RING_U-BOX SUPERFAMILY PROTEIN"/>
    <property type="match status" value="1"/>
</dbReference>
<name>A0A5D2DIX3_GOSDA</name>
<evidence type="ECO:0000313" key="1">
    <source>
        <dbReference type="EMBL" id="TYG81374.1"/>
    </source>
</evidence>
<sequence>FFSFESLPLSFLHNFWFGITGRSFESLPLSVLECGVFNCFAIICFTCRVNNRDSNSNDETSARASLSRIVMLAEALFEVLDEIPQQSVVLSSRPSVSSI</sequence>
<proteinExistence type="predicted"/>
<evidence type="ECO:0000313" key="2">
    <source>
        <dbReference type="Proteomes" id="UP000323506"/>
    </source>
</evidence>
<dbReference type="Proteomes" id="UP000323506">
    <property type="component" value="Chromosome D01"/>
</dbReference>
<protein>
    <submittedName>
        <fullName evidence="1">Uncharacterized protein</fullName>
    </submittedName>
</protein>
<feature type="non-terminal residue" evidence="1">
    <location>
        <position position="1"/>
    </location>
</feature>
<reference evidence="1 2" key="1">
    <citation type="submission" date="2019-06" db="EMBL/GenBank/DDBJ databases">
        <title>WGS assembly of Gossypium darwinii.</title>
        <authorList>
            <person name="Chen Z.J."/>
            <person name="Sreedasyam A."/>
            <person name="Ando A."/>
            <person name="Song Q."/>
            <person name="De L."/>
            <person name="Hulse-Kemp A."/>
            <person name="Ding M."/>
            <person name="Ye W."/>
            <person name="Kirkbride R."/>
            <person name="Jenkins J."/>
            <person name="Plott C."/>
            <person name="Lovell J."/>
            <person name="Lin Y.-M."/>
            <person name="Vaughn R."/>
            <person name="Liu B."/>
            <person name="Li W."/>
            <person name="Simpson S."/>
            <person name="Scheffler B."/>
            <person name="Saski C."/>
            <person name="Grover C."/>
            <person name="Hu G."/>
            <person name="Conover J."/>
            <person name="Carlson J."/>
            <person name="Shu S."/>
            <person name="Boston L."/>
            <person name="Williams M."/>
            <person name="Peterson D."/>
            <person name="Mcgee K."/>
            <person name="Jones D."/>
            <person name="Wendel J."/>
            <person name="Stelly D."/>
            <person name="Grimwood J."/>
            <person name="Schmutz J."/>
        </authorList>
    </citation>
    <scope>NUCLEOTIDE SEQUENCE [LARGE SCALE GENOMIC DNA]</scope>
    <source>
        <strain evidence="1">1808015.09</strain>
    </source>
</reference>
<gene>
    <name evidence="1" type="ORF">ES288_D01G000100v1</name>
</gene>
<dbReference type="EMBL" id="CM017701">
    <property type="protein sequence ID" value="TYG81374.1"/>
    <property type="molecule type" value="Genomic_DNA"/>
</dbReference>
<dbReference type="PANTHER" id="PTHR47531">
    <property type="entry name" value="RING/U-BOX SUPERFAMILY PROTEIN"/>
    <property type="match status" value="1"/>
</dbReference>
<dbReference type="AlphaFoldDB" id="A0A5D2DIX3"/>